<dbReference type="InterPro" id="IPR036431">
    <property type="entry name" value="ARID_dom_sf"/>
</dbReference>
<feature type="region of interest" description="Disordered" evidence="5">
    <location>
        <begin position="582"/>
        <end position="613"/>
    </location>
</feature>
<comment type="caution">
    <text evidence="8">The sequence shown here is derived from an EMBL/GenBank/DDBJ whole genome shotgun (WGS) entry which is preliminary data.</text>
</comment>
<accession>A0ABQ5SFM8</accession>
<feature type="compositionally biased region" description="Low complexity" evidence="5">
    <location>
        <begin position="538"/>
        <end position="549"/>
    </location>
</feature>
<dbReference type="InterPro" id="IPR019787">
    <property type="entry name" value="Znf_PHD-finger"/>
</dbReference>
<name>A0ABQ5SFM8_9CHLO</name>
<gene>
    <name evidence="8" type="ORF">VaNZ11_013233</name>
</gene>
<reference evidence="8 9" key="1">
    <citation type="journal article" date="2023" name="IScience">
        <title>Expanded male sex-determining region conserved during the evolution of homothallism in the green alga Volvox.</title>
        <authorList>
            <person name="Yamamoto K."/>
            <person name="Matsuzaki R."/>
            <person name="Mahakham W."/>
            <person name="Heman W."/>
            <person name="Sekimoto H."/>
            <person name="Kawachi M."/>
            <person name="Minakuchi Y."/>
            <person name="Toyoda A."/>
            <person name="Nozaki H."/>
        </authorList>
    </citation>
    <scope>NUCLEOTIDE SEQUENCE [LARGE SCALE GENOMIC DNA]</scope>
    <source>
        <strain evidence="8 9">NIES-4468</strain>
    </source>
</reference>
<organism evidence="8 9">
    <name type="scientific">Volvox africanus</name>
    <dbReference type="NCBI Taxonomy" id="51714"/>
    <lineage>
        <taxon>Eukaryota</taxon>
        <taxon>Viridiplantae</taxon>
        <taxon>Chlorophyta</taxon>
        <taxon>core chlorophytes</taxon>
        <taxon>Chlorophyceae</taxon>
        <taxon>CS clade</taxon>
        <taxon>Chlamydomonadales</taxon>
        <taxon>Volvocaceae</taxon>
        <taxon>Volvox</taxon>
    </lineage>
</organism>
<dbReference type="InterPro" id="IPR001965">
    <property type="entry name" value="Znf_PHD"/>
</dbReference>
<evidence type="ECO:0000256" key="3">
    <source>
        <dbReference type="ARBA" id="ARBA00022833"/>
    </source>
</evidence>
<dbReference type="SMART" id="SM00249">
    <property type="entry name" value="PHD"/>
    <property type="match status" value="1"/>
</dbReference>
<dbReference type="InterPro" id="IPR013083">
    <property type="entry name" value="Znf_RING/FYVE/PHD"/>
</dbReference>
<evidence type="ECO:0000256" key="4">
    <source>
        <dbReference type="PROSITE-ProRule" id="PRU00146"/>
    </source>
</evidence>
<evidence type="ECO:0000313" key="9">
    <source>
        <dbReference type="Proteomes" id="UP001165090"/>
    </source>
</evidence>
<dbReference type="PANTHER" id="PTHR46694:SF1">
    <property type="entry name" value="AT-RICH INTERACTIVE DOMAIN-CONTAINING PROTEIN 4"/>
    <property type="match status" value="1"/>
</dbReference>
<dbReference type="PROSITE" id="PS51011">
    <property type="entry name" value="ARID"/>
    <property type="match status" value="1"/>
</dbReference>
<dbReference type="PROSITE" id="PS50016">
    <property type="entry name" value="ZF_PHD_2"/>
    <property type="match status" value="1"/>
</dbReference>
<dbReference type="SMART" id="SM01014">
    <property type="entry name" value="ARID"/>
    <property type="match status" value="1"/>
</dbReference>
<evidence type="ECO:0000256" key="5">
    <source>
        <dbReference type="SAM" id="MobiDB-lite"/>
    </source>
</evidence>
<protein>
    <recommendedName>
        <fullName evidence="10">ARID domain-containing protein</fullName>
    </recommendedName>
</protein>
<evidence type="ECO:0000256" key="1">
    <source>
        <dbReference type="ARBA" id="ARBA00022723"/>
    </source>
</evidence>
<dbReference type="InterPro" id="IPR042293">
    <property type="entry name" value="ARID4"/>
</dbReference>
<dbReference type="Pfam" id="PF01388">
    <property type="entry name" value="ARID"/>
    <property type="match status" value="1"/>
</dbReference>
<dbReference type="InterPro" id="IPR001606">
    <property type="entry name" value="ARID_dom"/>
</dbReference>
<feature type="region of interest" description="Disordered" evidence="5">
    <location>
        <begin position="449"/>
        <end position="492"/>
    </location>
</feature>
<dbReference type="InterPro" id="IPR011011">
    <property type="entry name" value="Znf_FYVE_PHD"/>
</dbReference>
<dbReference type="CDD" id="cd15615">
    <property type="entry name" value="PHD_ARID4_like"/>
    <property type="match status" value="1"/>
</dbReference>
<dbReference type="Gene3D" id="3.30.40.10">
    <property type="entry name" value="Zinc/RING finger domain, C3HC4 (zinc finger)"/>
    <property type="match status" value="1"/>
</dbReference>
<evidence type="ECO:0000313" key="8">
    <source>
        <dbReference type="EMBL" id="GLI68742.1"/>
    </source>
</evidence>
<feature type="compositionally biased region" description="Low complexity" evidence="5">
    <location>
        <begin position="588"/>
        <end position="599"/>
    </location>
</feature>
<dbReference type="EMBL" id="BSDZ01000080">
    <property type="protein sequence ID" value="GLI68742.1"/>
    <property type="molecule type" value="Genomic_DNA"/>
</dbReference>
<dbReference type="CDD" id="cd16100">
    <property type="entry name" value="ARID"/>
    <property type="match status" value="1"/>
</dbReference>
<keyword evidence="1" id="KW-0479">Metal-binding</keyword>
<evidence type="ECO:0008006" key="10">
    <source>
        <dbReference type="Google" id="ProtNLM"/>
    </source>
</evidence>
<keyword evidence="3" id="KW-0862">Zinc</keyword>
<proteinExistence type="predicted"/>
<evidence type="ECO:0000259" key="7">
    <source>
        <dbReference type="PROSITE" id="PS51011"/>
    </source>
</evidence>
<dbReference type="SUPFAM" id="SSF57903">
    <property type="entry name" value="FYVE/PHD zinc finger"/>
    <property type="match status" value="1"/>
</dbReference>
<keyword evidence="2 4" id="KW-0863">Zinc-finger</keyword>
<dbReference type="SUPFAM" id="SSF46774">
    <property type="entry name" value="ARID-like"/>
    <property type="match status" value="1"/>
</dbReference>
<feature type="domain" description="ARID" evidence="7">
    <location>
        <begin position="624"/>
        <end position="723"/>
    </location>
</feature>
<evidence type="ECO:0000259" key="6">
    <source>
        <dbReference type="PROSITE" id="PS50016"/>
    </source>
</evidence>
<sequence>MASVPSWRIVACYGAPVGEGTGLGVFSVLLDLATPETQPSNVQVSALFNPSLEEFREAVLASRPNLIYCCGSPSHHDNKPTGTVGAFHFRDGVESGESGLLTALEEAQAEVVYVDAAVSPHFGPSLHLRGTPHVVVWPADSPIPAAVASYFTAAFLAFLINSGASPPEAFATASHGAQAHCCCSSSSSICSSPSIVSATNGTGAGNSSPPLPAFVSAERPGLPDSSSIPALVVPGLQLDPLRLLSYPGWSDVRLLAPRAELRLLLVGPAALIDSSRLSFLGEALRALLVMEVRGLKLVSRAPLEKLPRTLPGGCQAVRCQYLTCSGAKGSVVLGAPPSVLEHDGLVQHALRMTLVTDSVSLQFRLPPPGLSLPAPRSSKAVAGGLPVVDTVAVTSVWAVEVLRSVCREHRYHSLAALGVAAVGNVADGAYTAADVRRFDVLVAGSWASPPPPRPPIAMTASGPAPGPLSVATGEALPSPAAPPPQGGSESLDLTAAAASGSAYFGNDALMGYALNGHLQLLAGGGAAAATTAGDGTATATAAASPDSPDGGAGGADREELMGPAASDAAGLTLDDLTDGTGFVSATDPGVRGPGRPAGPLSDKRPNLTGDLPGYTCRRPPLSSCTEAQFYDDLVDFLTLLRGKPIDRARFPEAVLNGVSLDLFSLYREVVTRGGFRVGNGINWKGQVFPRMRNWTETNKQTGVGNALKRHYQNYLWEYEVAHPEDVTLDRCVLCNGGDTVSSDWVCCDACENWAHFSCDKRPGIGAFKDYAQGQGRVYVCPSCSREHEAGEAVKRQRTA</sequence>
<keyword evidence="9" id="KW-1185">Reference proteome</keyword>
<feature type="domain" description="PHD-type" evidence="6">
    <location>
        <begin position="728"/>
        <end position="786"/>
    </location>
</feature>
<evidence type="ECO:0000256" key="2">
    <source>
        <dbReference type="ARBA" id="ARBA00022771"/>
    </source>
</evidence>
<dbReference type="PANTHER" id="PTHR46694">
    <property type="entry name" value="AT-RICH INTERACTIVE DOMAIN-CONTAINING PROTEIN 4"/>
    <property type="match status" value="1"/>
</dbReference>
<feature type="region of interest" description="Disordered" evidence="5">
    <location>
        <begin position="538"/>
        <end position="559"/>
    </location>
</feature>
<dbReference type="Gene3D" id="1.10.150.60">
    <property type="entry name" value="ARID DNA-binding domain"/>
    <property type="match status" value="1"/>
</dbReference>
<dbReference type="Proteomes" id="UP001165090">
    <property type="component" value="Unassembled WGS sequence"/>
</dbReference>